<dbReference type="InterPro" id="IPR051014">
    <property type="entry name" value="Cation_Transport_ATPase_IB"/>
</dbReference>
<dbReference type="NCBIfam" id="TIGR01494">
    <property type="entry name" value="ATPase_P-type"/>
    <property type="match status" value="1"/>
</dbReference>
<dbReference type="InterPro" id="IPR027256">
    <property type="entry name" value="P-typ_ATPase_IB"/>
</dbReference>
<evidence type="ECO:0000313" key="13">
    <source>
        <dbReference type="Proteomes" id="UP000651085"/>
    </source>
</evidence>
<dbReference type="PROSITE" id="PS00154">
    <property type="entry name" value="ATPASE_E1_E2"/>
    <property type="match status" value="1"/>
</dbReference>
<dbReference type="EMBL" id="JACRTF010000001">
    <property type="protein sequence ID" value="MBC8592517.1"/>
    <property type="molecule type" value="Genomic_DNA"/>
</dbReference>
<gene>
    <name evidence="12" type="primary">cadA</name>
    <name evidence="12" type="ORF">H8744_04505</name>
</gene>
<dbReference type="InterPro" id="IPR018303">
    <property type="entry name" value="ATPase_P-typ_P_site"/>
</dbReference>
<dbReference type="Gene3D" id="2.70.150.10">
    <property type="entry name" value="Calcium-transporting ATPase, cytoplasmic transduction domain A"/>
    <property type="match status" value="1"/>
</dbReference>
<evidence type="ECO:0000256" key="10">
    <source>
        <dbReference type="RuleBase" id="RU362081"/>
    </source>
</evidence>
<feature type="domain" description="P-type ATPase A" evidence="11">
    <location>
        <begin position="131"/>
        <end position="230"/>
    </location>
</feature>
<dbReference type="InterPro" id="IPR044492">
    <property type="entry name" value="P_typ_ATPase_HD_dom"/>
</dbReference>
<dbReference type="InterPro" id="IPR023214">
    <property type="entry name" value="HAD_sf"/>
</dbReference>
<accession>A0A926F3X6</accession>
<keyword evidence="4 10" id="KW-0479">Metal-binding</keyword>
<dbReference type="InterPro" id="IPR036412">
    <property type="entry name" value="HAD-like_sf"/>
</dbReference>
<keyword evidence="10" id="KW-0547">Nucleotide-binding</keyword>
<proteinExistence type="inferred from homology"/>
<keyword evidence="10" id="KW-1003">Cell membrane</keyword>
<feature type="transmembrane region" description="Helical" evidence="10">
    <location>
        <begin position="587"/>
        <end position="609"/>
    </location>
</feature>
<keyword evidence="3 10" id="KW-0812">Transmembrane</keyword>
<evidence type="ECO:0000256" key="1">
    <source>
        <dbReference type="ARBA" id="ARBA00004370"/>
    </source>
</evidence>
<reference evidence="12" key="1">
    <citation type="submission" date="2020-08" db="EMBL/GenBank/DDBJ databases">
        <title>Genome public.</title>
        <authorList>
            <person name="Liu C."/>
            <person name="Sun Q."/>
        </authorList>
    </citation>
    <scope>NUCLEOTIDE SEQUENCE</scope>
    <source>
        <strain evidence="12">N12</strain>
    </source>
</reference>
<keyword evidence="7 10" id="KW-0472">Membrane</keyword>
<evidence type="ECO:0000256" key="4">
    <source>
        <dbReference type="ARBA" id="ARBA00022723"/>
    </source>
</evidence>
<feature type="transmembrane region" description="Helical" evidence="10">
    <location>
        <begin position="282"/>
        <end position="307"/>
    </location>
</feature>
<dbReference type="Pfam" id="PF00702">
    <property type="entry name" value="Hydrolase"/>
    <property type="match status" value="1"/>
</dbReference>
<dbReference type="InterPro" id="IPR008250">
    <property type="entry name" value="ATPase_P-typ_transduc_dom_A_sf"/>
</dbReference>
<dbReference type="Proteomes" id="UP000651085">
    <property type="component" value="Unassembled WGS sequence"/>
</dbReference>
<evidence type="ECO:0000259" key="11">
    <source>
        <dbReference type="Pfam" id="PF00122"/>
    </source>
</evidence>
<dbReference type="SUPFAM" id="SSF56784">
    <property type="entry name" value="HAD-like"/>
    <property type="match status" value="1"/>
</dbReference>
<feature type="transmembrane region" description="Helical" evidence="10">
    <location>
        <begin position="20"/>
        <end position="36"/>
    </location>
</feature>
<evidence type="ECO:0000256" key="7">
    <source>
        <dbReference type="ARBA" id="ARBA00023136"/>
    </source>
</evidence>
<dbReference type="InterPro" id="IPR023299">
    <property type="entry name" value="ATPase_P-typ_cyto_dom_N"/>
</dbReference>
<dbReference type="PRINTS" id="PR00119">
    <property type="entry name" value="CATATPASE"/>
</dbReference>
<feature type="transmembrane region" description="Helical" evidence="10">
    <location>
        <begin position="249"/>
        <end position="270"/>
    </location>
</feature>
<dbReference type="PANTHER" id="PTHR48085">
    <property type="entry name" value="CADMIUM/ZINC-TRANSPORTING ATPASE HMA2-RELATED"/>
    <property type="match status" value="1"/>
</dbReference>
<evidence type="ECO:0000313" key="12">
    <source>
        <dbReference type="EMBL" id="MBC8592517.1"/>
    </source>
</evidence>
<sequence length="638" mass="68611">MGCNCCNHSGCQPEKKKNEYLPGIISLSMLIAGMLINHFGGFVWRGSALIWYTAAYLPVGLPVLREAFNRLRQGEFFNEFMLMGIATIGAFCIGEYPEGVAVMLFYAIGEAFQDRAVGNAKRNIKALLDVRPATATVIREDRPEMVSPETVRVGEVIEVKSGERVPLDGHLLSKQAAFNTSALTGESRPRNIREGETVLAGMIATDRVVRIAVSKPFNDSALARILTLVQEANERKAPAELFIRRFARIYTPIVTGLAVLIVLLPFLYSLGVPGFEYVFKDWLYRSLVFLVISCPCALVVSIPLGYFGGIGAASRAGILFKGGNYLDAITQVNTVVFDKTGTLTKGVFEVQKIESELSSDEKLLQYVASAEGQSTHPIAKAICEYAGKKGIDLLPVADAKEIAGHGLQVRIGDQEVLVGSPRLLVRYDIAFPATLNRSPDTVVVCATNGKYAGYLLLSDTPKEDAIKAINALKALNIDNIQILSGDKQAIVSKLGEELGVSQAYGDLLPEGKVAHIEALKAVPGNRIAFVGDGINDAPVLAMSQVGIAMGGLGSDAAIETADVVIQNDQPSKVATAIRIGKATKRIVWENILLAFGVKLAVLSLGAIGMATMWEAVFADVGVALLAILNAIRIQKKEF</sequence>
<comment type="subcellular location">
    <subcellularLocation>
        <location evidence="10">Cell membrane</location>
    </subcellularLocation>
    <subcellularLocation>
        <location evidence="1">Membrane</location>
    </subcellularLocation>
</comment>
<feature type="transmembrane region" description="Helical" evidence="10">
    <location>
        <begin position="615"/>
        <end position="633"/>
    </location>
</feature>
<dbReference type="EC" id="7.2.2.12" evidence="8"/>
<keyword evidence="6 10" id="KW-1133">Transmembrane helix</keyword>
<dbReference type="GO" id="GO:0015086">
    <property type="term" value="F:cadmium ion transmembrane transporter activity"/>
    <property type="evidence" value="ECO:0007669"/>
    <property type="project" value="TreeGrafter"/>
</dbReference>
<dbReference type="Gene3D" id="3.40.50.1000">
    <property type="entry name" value="HAD superfamily/HAD-like"/>
    <property type="match status" value="1"/>
</dbReference>
<dbReference type="GO" id="GO:0016463">
    <property type="term" value="F:P-type zinc transporter activity"/>
    <property type="evidence" value="ECO:0007669"/>
    <property type="project" value="UniProtKB-EC"/>
</dbReference>
<dbReference type="SFLD" id="SFLDG00002">
    <property type="entry name" value="C1.7:_P-type_atpase_like"/>
    <property type="match status" value="1"/>
</dbReference>
<feature type="transmembrane region" description="Helical" evidence="10">
    <location>
        <begin position="42"/>
        <end position="64"/>
    </location>
</feature>
<dbReference type="RefSeq" id="WP_262433692.1">
    <property type="nucleotide sequence ID" value="NZ_JACRTF010000001.1"/>
</dbReference>
<name>A0A926F3X6_9BACT</name>
<evidence type="ECO:0000256" key="9">
    <source>
        <dbReference type="ARBA" id="ARBA00047308"/>
    </source>
</evidence>
<keyword evidence="10" id="KW-0067">ATP-binding</keyword>
<dbReference type="SUPFAM" id="SSF81653">
    <property type="entry name" value="Calcium ATPase, transduction domain A"/>
    <property type="match status" value="1"/>
</dbReference>
<dbReference type="PANTHER" id="PTHR48085:SF5">
    <property type="entry name" value="CADMIUM_ZINC-TRANSPORTING ATPASE HMA4-RELATED"/>
    <property type="match status" value="1"/>
</dbReference>
<dbReference type="Gene3D" id="3.40.1110.10">
    <property type="entry name" value="Calcium-transporting ATPase, cytoplasmic domain N"/>
    <property type="match status" value="1"/>
</dbReference>
<dbReference type="SFLD" id="SFLDF00027">
    <property type="entry name" value="p-type_atpase"/>
    <property type="match status" value="1"/>
</dbReference>
<dbReference type="Pfam" id="PF00122">
    <property type="entry name" value="E1-E2_ATPase"/>
    <property type="match status" value="1"/>
</dbReference>
<evidence type="ECO:0000256" key="6">
    <source>
        <dbReference type="ARBA" id="ARBA00022989"/>
    </source>
</evidence>
<organism evidence="12 13">
    <name type="scientific">Jilunia laotingensis</name>
    <dbReference type="NCBI Taxonomy" id="2763675"/>
    <lineage>
        <taxon>Bacteria</taxon>
        <taxon>Pseudomonadati</taxon>
        <taxon>Bacteroidota</taxon>
        <taxon>Bacteroidia</taxon>
        <taxon>Bacteroidales</taxon>
        <taxon>Bacteroidaceae</taxon>
        <taxon>Jilunia</taxon>
    </lineage>
</organism>
<keyword evidence="5" id="KW-1278">Translocase</keyword>
<dbReference type="PRINTS" id="PR00120">
    <property type="entry name" value="HATPASE"/>
</dbReference>
<dbReference type="AlphaFoldDB" id="A0A926F3X6"/>
<dbReference type="NCBIfam" id="TIGR01512">
    <property type="entry name" value="ATPase-IB2_Cd"/>
    <property type="match status" value="1"/>
</dbReference>
<dbReference type="GO" id="GO:0005886">
    <property type="term" value="C:plasma membrane"/>
    <property type="evidence" value="ECO:0007669"/>
    <property type="project" value="UniProtKB-SubCell"/>
</dbReference>
<dbReference type="SFLD" id="SFLDS00003">
    <property type="entry name" value="Haloacid_Dehalogenase"/>
    <property type="match status" value="1"/>
</dbReference>
<evidence type="ECO:0000256" key="8">
    <source>
        <dbReference type="ARBA" id="ARBA00039097"/>
    </source>
</evidence>
<dbReference type="GO" id="GO:0046872">
    <property type="term" value="F:metal ion binding"/>
    <property type="evidence" value="ECO:0007669"/>
    <property type="project" value="UniProtKB-KW"/>
</dbReference>
<dbReference type="GO" id="GO:0005524">
    <property type="term" value="F:ATP binding"/>
    <property type="evidence" value="ECO:0007669"/>
    <property type="project" value="UniProtKB-UniRule"/>
</dbReference>
<dbReference type="SUPFAM" id="SSF81665">
    <property type="entry name" value="Calcium ATPase, transmembrane domain M"/>
    <property type="match status" value="1"/>
</dbReference>
<comment type="catalytic activity">
    <reaction evidence="9">
        <text>Zn(2+)(in) + ATP + H2O = Zn(2+)(out) + ADP + phosphate + H(+)</text>
        <dbReference type="Rhea" id="RHEA:20621"/>
        <dbReference type="ChEBI" id="CHEBI:15377"/>
        <dbReference type="ChEBI" id="CHEBI:15378"/>
        <dbReference type="ChEBI" id="CHEBI:29105"/>
        <dbReference type="ChEBI" id="CHEBI:30616"/>
        <dbReference type="ChEBI" id="CHEBI:43474"/>
        <dbReference type="ChEBI" id="CHEBI:456216"/>
        <dbReference type="EC" id="7.2.2.12"/>
    </reaction>
</comment>
<dbReference type="InterPro" id="IPR001757">
    <property type="entry name" value="P_typ_ATPase"/>
</dbReference>
<protein>
    <recommendedName>
        <fullName evidence="8">P-type Zn(2+) transporter</fullName>
        <ecNumber evidence="8">7.2.2.12</ecNumber>
    </recommendedName>
</protein>
<evidence type="ECO:0000256" key="3">
    <source>
        <dbReference type="ARBA" id="ARBA00022692"/>
    </source>
</evidence>
<dbReference type="InterPro" id="IPR023298">
    <property type="entry name" value="ATPase_P-typ_TM_dom_sf"/>
</dbReference>
<dbReference type="InterPro" id="IPR059000">
    <property type="entry name" value="ATPase_P-type_domA"/>
</dbReference>
<evidence type="ECO:0000256" key="5">
    <source>
        <dbReference type="ARBA" id="ARBA00022967"/>
    </source>
</evidence>
<dbReference type="GO" id="GO:0016887">
    <property type="term" value="F:ATP hydrolysis activity"/>
    <property type="evidence" value="ECO:0007669"/>
    <property type="project" value="InterPro"/>
</dbReference>
<keyword evidence="13" id="KW-1185">Reference proteome</keyword>
<comment type="similarity">
    <text evidence="2 10">Belongs to the cation transport ATPase (P-type) (TC 3.A.3) family. Type IB subfamily.</text>
</comment>
<evidence type="ECO:0000256" key="2">
    <source>
        <dbReference type="ARBA" id="ARBA00006024"/>
    </source>
</evidence>
<comment type="caution">
    <text evidence="12">The sequence shown here is derived from an EMBL/GenBank/DDBJ whole genome shotgun (WGS) entry which is preliminary data.</text>
</comment>
<dbReference type="NCBIfam" id="TIGR01525">
    <property type="entry name" value="ATPase-IB_hvy"/>
    <property type="match status" value="1"/>
</dbReference>